<comment type="caution">
    <text evidence="6">The sequence shown here is derived from an EMBL/GenBank/DDBJ whole genome shotgun (WGS) entry which is preliminary data.</text>
</comment>
<organism evidence="6 7">
    <name type="scientific">Burkholderia theae</name>
    <dbReference type="NCBI Taxonomy" id="3143496"/>
    <lineage>
        <taxon>Bacteria</taxon>
        <taxon>Pseudomonadati</taxon>
        <taxon>Pseudomonadota</taxon>
        <taxon>Betaproteobacteria</taxon>
        <taxon>Burkholderiales</taxon>
        <taxon>Burkholderiaceae</taxon>
        <taxon>Burkholderia</taxon>
    </lineage>
</organism>
<dbReference type="PANTHER" id="PTHR30419:SF30">
    <property type="entry name" value="LYSR FAMILY TRANSCRIPTIONAL REGULATOR"/>
    <property type="match status" value="1"/>
</dbReference>
<protein>
    <submittedName>
        <fullName evidence="6">LysR family transcriptional regulator</fullName>
    </submittedName>
</protein>
<dbReference type="InterPro" id="IPR036390">
    <property type="entry name" value="WH_DNA-bd_sf"/>
</dbReference>
<gene>
    <name evidence="6" type="ORF">VOI36_35860</name>
</gene>
<dbReference type="InterPro" id="IPR050950">
    <property type="entry name" value="HTH-type_LysR_regulators"/>
</dbReference>
<dbReference type="InterPro" id="IPR000847">
    <property type="entry name" value="LysR_HTH_N"/>
</dbReference>
<evidence type="ECO:0000256" key="2">
    <source>
        <dbReference type="ARBA" id="ARBA00023015"/>
    </source>
</evidence>
<dbReference type="EMBL" id="JBCPYA010000024">
    <property type="protein sequence ID" value="MEN2475284.1"/>
    <property type="molecule type" value="Genomic_DNA"/>
</dbReference>
<proteinExistence type="inferred from homology"/>
<comment type="similarity">
    <text evidence="1">Belongs to the LysR transcriptional regulatory family.</text>
</comment>
<dbReference type="Gene3D" id="3.40.190.10">
    <property type="entry name" value="Periplasmic binding protein-like II"/>
    <property type="match status" value="1"/>
</dbReference>
<dbReference type="Pfam" id="PF03466">
    <property type="entry name" value="LysR_substrate"/>
    <property type="match status" value="1"/>
</dbReference>
<dbReference type="Gene3D" id="1.10.10.10">
    <property type="entry name" value="Winged helix-like DNA-binding domain superfamily/Winged helix DNA-binding domain"/>
    <property type="match status" value="1"/>
</dbReference>
<reference evidence="6 7" key="1">
    <citation type="submission" date="2024-05" db="EMBL/GenBank/DDBJ databases">
        <title>Burkholderia sp. Nov. a novel bacteria isolated from rhizosphere soil of Camellia sinensis.</title>
        <authorList>
            <person name="Dong Y."/>
        </authorList>
    </citation>
    <scope>NUCLEOTIDE SEQUENCE [LARGE SCALE GENOMIC DNA]</scope>
    <source>
        <strain evidence="6 7">GS2Y</strain>
    </source>
</reference>
<feature type="domain" description="HTH lysR-type" evidence="5">
    <location>
        <begin position="1"/>
        <end position="58"/>
    </location>
</feature>
<dbReference type="RefSeq" id="WP_343495201.1">
    <property type="nucleotide sequence ID" value="NZ_JBCPYA010000024.1"/>
</dbReference>
<evidence type="ECO:0000313" key="6">
    <source>
        <dbReference type="EMBL" id="MEN2475284.1"/>
    </source>
</evidence>
<evidence type="ECO:0000256" key="3">
    <source>
        <dbReference type="ARBA" id="ARBA00023125"/>
    </source>
</evidence>
<evidence type="ECO:0000259" key="5">
    <source>
        <dbReference type="PROSITE" id="PS50931"/>
    </source>
</evidence>
<evidence type="ECO:0000313" key="7">
    <source>
        <dbReference type="Proteomes" id="UP001466933"/>
    </source>
</evidence>
<keyword evidence="2" id="KW-0805">Transcription regulation</keyword>
<dbReference type="PROSITE" id="PS50931">
    <property type="entry name" value="HTH_LYSR"/>
    <property type="match status" value="1"/>
</dbReference>
<dbReference type="InterPro" id="IPR005119">
    <property type="entry name" value="LysR_subst-bd"/>
</dbReference>
<evidence type="ECO:0000256" key="1">
    <source>
        <dbReference type="ARBA" id="ARBA00009437"/>
    </source>
</evidence>
<dbReference type="InterPro" id="IPR036388">
    <property type="entry name" value="WH-like_DNA-bd_sf"/>
</dbReference>
<dbReference type="SUPFAM" id="SSF53850">
    <property type="entry name" value="Periplasmic binding protein-like II"/>
    <property type="match status" value="1"/>
</dbReference>
<dbReference type="PANTHER" id="PTHR30419">
    <property type="entry name" value="HTH-TYPE TRANSCRIPTIONAL REGULATOR YBHD"/>
    <property type="match status" value="1"/>
</dbReference>
<accession>A0ABU9WT85</accession>
<sequence length="297" mass="31774">MNLRHIQFLRLVIEKGSFAAAAGAAGVTQTAITLAMQALEHELGFALFYKEGRRKLATDQALALARTGQQVDNAVKELRTARGAKSTQGGQSTLRVGMAPAAGLLYGATIFQAVHLGPNPPIVRIVAASATEMLEQLKQHSLDLVIAPTPRKFKTEGLSRHVMYVAQPVICARKGHPLAGAQSLEEIAGAGWVVTGPPGTPGNLVEEALRVRKLPLPRIEAMCQDFRMLLRLVAGTDLLCVIPHQILVCADEHTAIQPLQICEALPRYEVCLHFAEGGRVEGSPLALVIAALLASRS</sequence>
<name>A0ABU9WT85_9BURK</name>
<keyword evidence="4" id="KW-0804">Transcription</keyword>
<dbReference type="Proteomes" id="UP001466933">
    <property type="component" value="Unassembled WGS sequence"/>
</dbReference>
<keyword evidence="3" id="KW-0238">DNA-binding</keyword>
<dbReference type="Pfam" id="PF00126">
    <property type="entry name" value="HTH_1"/>
    <property type="match status" value="1"/>
</dbReference>
<keyword evidence="7" id="KW-1185">Reference proteome</keyword>
<dbReference type="SUPFAM" id="SSF46785">
    <property type="entry name" value="Winged helix' DNA-binding domain"/>
    <property type="match status" value="1"/>
</dbReference>
<evidence type="ECO:0000256" key="4">
    <source>
        <dbReference type="ARBA" id="ARBA00023163"/>
    </source>
</evidence>